<keyword evidence="3" id="KW-1185">Reference proteome</keyword>
<name>A0A6G4XGG3_9ACTN</name>
<feature type="compositionally biased region" description="Basic and acidic residues" evidence="1">
    <location>
        <begin position="25"/>
        <end position="49"/>
    </location>
</feature>
<gene>
    <name evidence="2" type="ORF">G6045_08580</name>
</gene>
<evidence type="ECO:0000256" key="1">
    <source>
        <dbReference type="SAM" id="MobiDB-lite"/>
    </source>
</evidence>
<organism evidence="2 3">
    <name type="scientific">Streptomyces mesophilus</name>
    <dbReference type="NCBI Taxonomy" id="1775132"/>
    <lineage>
        <taxon>Bacteria</taxon>
        <taxon>Bacillati</taxon>
        <taxon>Actinomycetota</taxon>
        <taxon>Actinomycetes</taxon>
        <taxon>Kitasatosporales</taxon>
        <taxon>Streptomycetaceae</taxon>
        <taxon>Streptomyces</taxon>
    </lineage>
</organism>
<proteinExistence type="predicted"/>
<accession>A0A6G4XGG3</accession>
<evidence type="ECO:0000313" key="3">
    <source>
        <dbReference type="Proteomes" id="UP000481109"/>
    </source>
</evidence>
<sequence>MTSPQHQSDQDASAAVDPDTALGEVLKEVEEAETRDPGRDGLSDEHDGEAGDALTPNEEAQEDAADS</sequence>
<feature type="compositionally biased region" description="Polar residues" evidence="1">
    <location>
        <begin position="1"/>
        <end position="11"/>
    </location>
</feature>
<dbReference type="Proteomes" id="UP000481109">
    <property type="component" value="Unassembled WGS sequence"/>
</dbReference>
<dbReference type="RefSeq" id="WP_165331242.1">
    <property type="nucleotide sequence ID" value="NZ_JAAKZW010000019.1"/>
</dbReference>
<evidence type="ECO:0000313" key="2">
    <source>
        <dbReference type="EMBL" id="NGO75731.1"/>
    </source>
</evidence>
<feature type="region of interest" description="Disordered" evidence="1">
    <location>
        <begin position="1"/>
        <end position="67"/>
    </location>
</feature>
<protein>
    <submittedName>
        <fullName evidence="2">Uncharacterized protein</fullName>
    </submittedName>
</protein>
<dbReference type="EMBL" id="JAAKZW010000019">
    <property type="protein sequence ID" value="NGO75731.1"/>
    <property type="molecule type" value="Genomic_DNA"/>
</dbReference>
<comment type="caution">
    <text evidence="2">The sequence shown here is derived from an EMBL/GenBank/DDBJ whole genome shotgun (WGS) entry which is preliminary data.</text>
</comment>
<dbReference type="AlphaFoldDB" id="A0A6G4XGG3"/>
<reference evidence="2 3" key="1">
    <citation type="submission" date="2020-02" db="EMBL/GenBank/DDBJ databases">
        <title>Whole-genome analyses of novel actinobacteria.</title>
        <authorList>
            <person name="Sahin N."/>
            <person name="Tokatli A."/>
        </authorList>
    </citation>
    <scope>NUCLEOTIDE SEQUENCE [LARGE SCALE GENOMIC DNA]</scope>
    <source>
        <strain evidence="2 3">YC504</strain>
    </source>
</reference>